<keyword evidence="2" id="KW-1133">Transmembrane helix</keyword>
<feature type="transmembrane region" description="Helical" evidence="2">
    <location>
        <begin position="73"/>
        <end position="94"/>
    </location>
</feature>
<feature type="transmembrane region" description="Helical" evidence="2">
    <location>
        <begin position="431"/>
        <end position="450"/>
    </location>
</feature>
<evidence type="ECO:0000256" key="1">
    <source>
        <dbReference type="SAM" id="MobiDB-lite"/>
    </source>
</evidence>
<keyword evidence="5" id="KW-1185">Reference proteome</keyword>
<name>A0ABT8H325_9ACTN</name>
<dbReference type="PANTHER" id="PTHR34473">
    <property type="entry name" value="UPF0699 TRANSMEMBRANE PROTEIN YDBS"/>
    <property type="match status" value="1"/>
</dbReference>
<proteinExistence type="predicted"/>
<keyword evidence="2" id="KW-0812">Transmembrane</keyword>
<evidence type="ECO:0000313" key="5">
    <source>
        <dbReference type="Proteomes" id="UP001172702"/>
    </source>
</evidence>
<feature type="transmembrane region" description="Helical" evidence="2">
    <location>
        <begin position="406"/>
        <end position="425"/>
    </location>
</feature>
<comment type="caution">
    <text evidence="4">The sequence shown here is derived from an EMBL/GenBank/DDBJ whole genome shotgun (WGS) entry which is preliminary data.</text>
</comment>
<organism evidence="4 5">
    <name type="scientific">Dietzia maris</name>
    <dbReference type="NCBI Taxonomy" id="37915"/>
    <lineage>
        <taxon>Bacteria</taxon>
        <taxon>Bacillati</taxon>
        <taxon>Actinomycetota</taxon>
        <taxon>Actinomycetes</taxon>
        <taxon>Mycobacteriales</taxon>
        <taxon>Dietziaceae</taxon>
        <taxon>Dietzia</taxon>
    </lineage>
</organism>
<dbReference type="InterPro" id="IPR005182">
    <property type="entry name" value="YdbS-like_PH"/>
</dbReference>
<protein>
    <submittedName>
        <fullName evidence="4">PH domain-containing protein</fullName>
    </submittedName>
</protein>
<feature type="domain" description="YdbS-like PH" evidence="3">
    <location>
        <begin position="453"/>
        <end position="528"/>
    </location>
</feature>
<dbReference type="Pfam" id="PF03703">
    <property type="entry name" value="bPH_2"/>
    <property type="match status" value="2"/>
</dbReference>
<keyword evidence="2" id="KW-0472">Membrane</keyword>
<evidence type="ECO:0000313" key="4">
    <source>
        <dbReference type="EMBL" id="MDN4506877.1"/>
    </source>
</evidence>
<dbReference type="PANTHER" id="PTHR34473:SF2">
    <property type="entry name" value="UPF0699 TRANSMEMBRANE PROTEIN YDBT"/>
    <property type="match status" value="1"/>
</dbReference>
<gene>
    <name evidence="4" type="ORF">QYF62_12510</name>
</gene>
<reference evidence="4 5" key="1">
    <citation type="submission" date="2023-07" db="EMBL/GenBank/DDBJ databases">
        <title>Strategy for survival of the halotoleranting strain Dietzia MX2 from the Yakshinskoe mineral salts deposit.</title>
        <authorList>
            <person name="Kharitonova M.A."/>
            <person name="Kupriyanova-Ashina F.G."/>
            <person name="Shakirov T.R."/>
            <person name="Vafina M.S."/>
            <person name="Ilinskaya O.N."/>
        </authorList>
    </citation>
    <scope>NUCLEOTIDE SEQUENCE [LARGE SCALE GENOMIC DNA]</scope>
    <source>
        <strain evidence="4 5">MX2</strain>
    </source>
</reference>
<feature type="transmembrane region" description="Helical" evidence="2">
    <location>
        <begin position="200"/>
        <end position="222"/>
    </location>
</feature>
<feature type="region of interest" description="Disordered" evidence="1">
    <location>
        <begin position="1"/>
        <end position="32"/>
    </location>
</feature>
<accession>A0ABT8H325</accession>
<dbReference type="RefSeq" id="WP_301162774.1">
    <property type="nucleotide sequence ID" value="NZ_JAUHTB010000015.1"/>
</dbReference>
<evidence type="ECO:0000256" key="2">
    <source>
        <dbReference type="SAM" id="Phobius"/>
    </source>
</evidence>
<feature type="transmembrane region" description="Helical" evidence="2">
    <location>
        <begin position="49"/>
        <end position="67"/>
    </location>
</feature>
<dbReference type="EMBL" id="JAUHTB010000015">
    <property type="protein sequence ID" value="MDN4506877.1"/>
    <property type="molecule type" value="Genomic_DNA"/>
</dbReference>
<feature type="domain" description="YdbS-like PH" evidence="3">
    <location>
        <begin position="102"/>
        <end position="177"/>
    </location>
</feature>
<sequence>MTGPADPGGPHHPSDLAGPDGPAGADHSAGAGHDDWLPLDRRTITSTTVVVAAALVAAAVPAAIGMLVGGLAIGWVLLWTVGGVVVGTVATAIAESARLTVTRYRVDTHRIERRVRFLSSTTSSLSTHRVRNVEITADVVQRRLGIATLKLASGETDGSRMTLAALDRAEAEILRRRLLADRADADTRELARLDPRWVRYAPASLMTPVFGLVGFGIVLQVADWFNAVPTVLEWVWDRVGGLPLPVLAIGVVALTLAIGTVAATVLFVENWWGMRLERHRDGSLELRRGLVVGRHATFDGRRVRGVTLHEPPGFRAVGAARLDVIATGVGIGNDENGKPKQSPALVPASPRDVAAGVAAEMLGTPVPGTAAGTAAVRTEAAKTAAAGTPGPDALRSHPPVARRRRAVRAVAGTLALAGIALVPALVWPWLWWIPVTVAAVGGTVAAWAVVDNYRGLGHAVGGTVVTVRKGSLLRRTDVLYRDGILGWNVRRTPFQRRAGLVTLVATSAGGGGAFRLPDVAEAEAHEVWSTAGDVWDHLAEPRD</sequence>
<evidence type="ECO:0000259" key="3">
    <source>
        <dbReference type="Pfam" id="PF03703"/>
    </source>
</evidence>
<dbReference type="Proteomes" id="UP001172702">
    <property type="component" value="Unassembled WGS sequence"/>
</dbReference>
<feature type="compositionally biased region" description="Low complexity" evidence="1">
    <location>
        <begin position="15"/>
        <end position="31"/>
    </location>
</feature>
<feature type="transmembrane region" description="Helical" evidence="2">
    <location>
        <begin position="242"/>
        <end position="268"/>
    </location>
</feature>